<dbReference type="EMBL" id="ABEU02000008">
    <property type="protein sequence ID" value="PNR49100.1"/>
    <property type="molecule type" value="Genomic_DNA"/>
</dbReference>
<evidence type="ECO:0000313" key="1">
    <source>
        <dbReference type="EMBL" id="PNR49100.1"/>
    </source>
</evidence>
<evidence type="ECO:0000313" key="3">
    <source>
        <dbReference type="Proteomes" id="UP000006727"/>
    </source>
</evidence>
<accession>A0A2K1K5P3</accession>
<dbReference type="Proteomes" id="UP000006727">
    <property type="component" value="Chromosome 8"/>
</dbReference>
<gene>
    <name evidence="1" type="ORF">PHYPA_010996</name>
</gene>
<sequence length="54" mass="6356">MQKLNRSSYIDRERIEGWRWAVCVALLGMEAPLNRIVLPSRNLVYLLTLLQIIE</sequence>
<reference evidence="1 3" key="1">
    <citation type="journal article" date="2008" name="Science">
        <title>The Physcomitrella genome reveals evolutionary insights into the conquest of land by plants.</title>
        <authorList>
            <person name="Rensing S."/>
            <person name="Lang D."/>
            <person name="Zimmer A."/>
            <person name="Terry A."/>
            <person name="Salamov A."/>
            <person name="Shapiro H."/>
            <person name="Nishiyama T."/>
            <person name="Perroud P.-F."/>
            <person name="Lindquist E."/>
            <person name="Kamisugi Y."/>
            <person name="Tanahashi T."/>
            <person name="Sakakibara K."/>
            <person name="Fujita T."/>
            <person name="Oishi K."/>
            <person name="Shin-I T."/>
            <person name="Kuroki Y."/>
            <person name="Toyoda A."/>
            <person name="Suzuki Y."/>
            <person name="Hashimoto A."/>
            <person name="Yamaguchi K."/>
            <person name="Sugano A."/>
            <person name="Kohara Y."/>
            <person name="Fujiyama A."/>
            <person name="Anterola A."/>
            <person name="Aoki S."/>
            <person name="Ashton N."/>
            <person name="Barbazuk W.B."/>
            <person name="Barker E."/>
            <person name="Bennetzen J."/>
            <person name="Bezanilla M."/>
            <person name="Blankenship R."/>
            <person name="Cho S.H."/>
            <person name="Dutcher S."/>
            <person name="Estelle M."/>
            <person name="Fawcett J.A."/>
            <person name="Gundlach H."/>
            <person name="Hanada K."/>
            <person name="Heyl A."/>
            <person name="Hicks K.A."/>
            <person name="Hugh J."/>
            <person name="Lohr M."/>
            <person name="Mayer K."/>
            <person name="Melkozernov A."/>
            <person name="Murata T."/>
            <person name="Nelson D."/>
            <person name="Pils B."/>
            <person name="Prigge M."/>
            <person name="Reiss B."/>
            <person name="Renner T."/>
            <person name="Rombauts S."/>
            <person name="Rushton P."/>
            <person name="Sanderfoot A."/>
            <person name="Schween G."/>
            <person name="Shiu S.-H."/>
            <person name="Stueber K."/>
            <person name="Theodoulou F.L."/>
            <person name="Tu H."/>
            <person name="Van de Peer Y."/>
            <person name="Verrier P.J."/>
            <person name="Waters E."/>
            <person name="Wood A."/>
            <person name="Yang L."/>
            <person name="Cove D."/>
            <person name="Cuming A."/>
            <person name="Hasebe M."/>
            <person name="Lucas S."/>
            <person name="Mishler D.B."/>
            <person name="Reski R."/>
            <person name="Grigoriev I."/>
            <person name="Quatrano R.S."/>
            <person name="Boore J.L."/>
        </authorList>
    </citation>
    <scope>NUCLEOTIDE SEQUENCE [LARGE SCALE GENOMIC DNA]</scope>
    <source>
        <strain evidence="2 3">cv. Gransden 2004</strain>
    </source>
</reference>
<dbReference type="AlphaFoldDB" id="A0A2K1K5P3"/>
<keyword evidence="3" id="KW-1185">Reference proteome</keyword>
<proteinExistence type="predicted"/>
<name>A0A2K1K5P3_PHYPA</name>
<protein>
    <submittedName>
        <fullName evidence="1 2">Uncharacterized protein</fullName>
    </submittedName>
</protein>
<evidence type="ECO:0000313" key="2">
    <source>
        <dbReference type="EnsemblPlants" id="Pp3c8_1300V3.1"/>
    </source>
</evidence>
<organism evidence="1">
    <name type="scientific">Physcomitrium patens</name>
    <name type="common">Spreading-leaved earth moss</name>
    <name type="synonym">Physcomitrella patens</name>
    <dbReference type="NCBI Taxonomy" id="3218"/>
    <lineage>
        <taxon>Eukaryota</taxon>
        <taxon>Viridiplantae</taxon>
        <taxon>Streptophyta</taxon>
        <taxon>Embryophyta</taxon>
        <taxon>Bryophyta</taxon>
        <taxon>Bryophytina</taxon>
        <taxon>Bryopsida</taxon>
        <taxon>Funariidae</taxon>
        <taxon>Funariales</taxon>
        <taxon>Funariaceae</taxon>
        <taxon>Physcomitrium</taxon>
    </lineage>
</organism>
<dbReference type="InParanoid" id="A0A2K1K5P3"/>
<reference evidence="1 3" key="2">
    <citation type="journal article" date="2018" name="Plant J.">
        <title>The Physcomitrella patens chromosome-scale assembly reveals moss genome structure and evolution.</title>
        <authorList>
            <person name="Lang D."/>
            <person name="Ullrich K.K."/>
            <person name="Murat F."/>
            <person name="Fuchs J."/>
            <person name="Jenkins J."/>
            <person name="Haas F.B."/>
            <person name="Piednoel M."/>
            <person name="Gundlach H."/>
            <person name="Van Bel M."/>
            <person name="Meyberg R."/>
            <person name="Vives C."/>
            <person name="Morata J."/>
            <person name="Symeonidi A."/>
            <person name="Hiss M."/>
            <person name="Muchero W."/>
            <person name="Kamisugi Y."/>
            <person name="Saleh O."/>
            <person name="Blanc G."/>
            <person name="Decker E.L."/>
            <person name="van Gessel N."/>
            <person name="Grimwood J."/>
            <person name="Hayes R.D."/>
            <person name="Graham S.W."/>
            <person name="Gunter L.E."/>
            <person name="McDaniel S.F."/>
            <person name="Hoernstein S.N.W."/>
            <person name="Larsson A."/>
            <person name="Li F.W."/>
            <person name="Perroud P.F."/>
            <person name="Phillips J."/>
            <person name="Ranjan P."/>
            <person name="Rokshar D.S."/>
            <person name="Rothfels C.J."/>
            <person name="Schneider L."/>
            <person name="Shu S."/>
            <person name="Stevenson D.W."/>
            <person name="Thummler F."/>
            <person name="Tillich M."/>
            <person name="Villarreal Aguilar J.C."/>
            <person name="Widiez T."/>
            <person name="Wong G.K."/>
            <person name="Wymore A."/>
            <person name="Zhang Y."/>
            <person name="Zimmer A.D."/>
            <person name="Quatrano R.S."/>
            <person name="Mayer K.F.X."/>
            <person name="Goodstein D."/>
            <person name="Casacuberta J.M."/>
            <person name="Vandepoele K."/>
            <person name="Reski R."/>
            <person name="Cuming A.C."/>
            <person name="Tuskan G.A."/>
            <person name="Maumus F."/>
            <person name="Salse J."/>
            <person name="Schmutz J."/>
            <person name="Rensing S.A."/>
        </authorList>
    </citation>
    <scope>NUCLEOTIDE SEQUENCE [LARGE SCALE GENOMIC DNA]</scope>
    <source>
        <strain evidence="2 3">cv. Gransden 2004</strain>
    </source>
</reference>
<dbReference type="Gramene" id="Pp3c8_1300V3.1">
    <property type="protein sequence ID" value="Pp3c8_1300V3.1"/>
    <property type="gene ID" value="Pp3c8_1300"/>
</dbReference>
<dbReference type="EnsemblPlants" id="Pp3c8_1300V3.1">
    <property type="protein sequence ID" value="Pp3c8_1300V3.1"/>
    <property type="gene ID" value="Pp3c8_1300"/>
</dbReference>
<reference evidence="2" key="3">
    <citation type="submission" date="2020-12" db="UniProtKB">
        <authorList>
            <consortium name="EnsemblPlants"/>
        </authorList>
    </citation>
    <scope>IDENTIFICATION</scope>
</reference>